<feature type="domain" description="PTS EIIA type-2" evidence="1">
    <location>
        <begin position="10"/>
        <end position="157"/>
    </location>
</feature>
<dbReference type="PROSITE" id="PS51094">
    <property type="entry name" value="PTS_EIIA_TYPE_2"/>
    <property type="match status" value="1"/>
</dbReference>
<dbReference type="GO" id="GO:0016740">
    <property type="term" value="F:transferase activity"/>
    <property type="evidence" value="ECO:0007669"/>
    <property type="project" value="UniProtKB-KW"/>
</dbReference>
<dbReference type="EMBL" id="LT629973">
    <property type="protein sequence ID" value="SEI01370.1"/>
    <property type="molecule type" value="Genomic_DNA"/>
</dbReference>
<dbReference type="AlphaFoldDB" id="A0A1C7PCG1"/>
<evidence type="ECO:0000313" key="3">
    <source>
        <dbReference type="Proteomes" id="UP000176204"/>
    </source>
</evidence>
<evidence type="ECO:0000259" key="1">
    <source>
        <dbReference type="PROSITE" id="PS51094"/>
    </source>
</evidence>
<dbReference type="InterPro" id="IPR002178">
    <property type="entry name" value="PTS_EIIA_type-2_dom"/>
</dbReference>
<name>A0A1C7PCG1_9BACT</name>
<gene>
    <name evidence="2" type="ORF">PYTT_2566</name>
</gene>
<proteinExistence type="predicted"/>
<keyword evidence="3" id="KW-1185">Reference proteome</keyword>
<sequence length="157" mass="17043">MEYAHFSGNMDISPVDIHIWEGGPVQTRAEALNVLSEGATEGLSPVLSAKVLAHAEVREESVPTYLENGLAVPHARVAGLPGISLMAAYLPDGVPWPDEASMADLVIFIAVPMSQVSDYLFIIRKIIRWHKSVPCAERSARWGDPANLKAELQSILS</sequence>
<reference evidence="3" key="1">
    <citation type="submission" date="2016-09" db="EMBL/GenBank/DDBJ databases">
        <authorList>
            <person name="Koehorst J."/>
        </authorList>
    </citation>
    <scope>NUCLEOTIDE SEQUENCE [LARGE SCALE GENOMIC DNA]</scope>
</reference>
<dbReference type="KEGG" id="agl:PYTT_2566"/>
<dbReference type="SUPFAM" id="SSF55804">
    <property type="entry name" value="Phoshotransferase/anion transport protein"/>
    <property type="match status" value="1"/>
</dbReference>
<organism evidence="2 3">
    <name type="scientific">Akkermansia glycaniphila</name>
    <dbReference type="NCBI Taxonomy" id="1679444"/>
    <lineage>
        <taxon>Bacteria</taxon>
        <taxon>Pseudomonadati</taxon>
        <taxon>Verrucomicrobiota</taxon>
        <taxon>Verrucomicrobiia</taxon>
        <taxon>Verrucomicrobiales</taxon>
        <taxon>Akkermansiaceae</taxon>
        <taxon>Akkermansia</taxon>
    </lineage>
</organism>
<evidence type="ECO:0000313" key="2">
    <source>
        <dbReference type="EMBL" id="SEI01370.1"/>
    </source>
</evidence>
<protein>
    <submittedName>
        <fullName evidence="2">Phosphotransferase/anion transporter</fullName>
    </submittedName>
</protein>
<dbReference type="OrthoDB" id="95460at2"/>
<keyword evidence="2" id="KW-0808">Transferase</keyword>
<dbReference type="InterPro" id="IPR016152">
    <property type="entry name" value="PTrfase/Anion_transptr"/>
</dbReference>
<dbReference type="STRING" id="1679444.PYTT_2566"/>
<dbReference type="Pfam" id="PF00359">
    <property type="entry name" value="PTS_EIIA_2"/>
    <property type="match status" value="1"/>
</dbReference>
<accession>A0A1C7PCG1</accession>
<dbReference type="Gene3D" id="3.40.930.10">
    <property type="entry name" value="Mannitol-specific EII, Chain A"/>
    <property type="match status" value="1"/>
</dbReference>
<dbReference type="Proteomes" id="UP000176204">
    <property type="component" value="Chromosome I"/>
</dbReference>